<dbReference type="OrthoDB" id="9770238at2"/>
<dbReference type="InterPro" id="IPR053162">
    <property type="entry name" value="DnaD"/>
</dbReference>
<dbReference type="AlphaFoldDB" id="A0A0K9YQS8"/>
<sequence length="232" mass="27428">MDSHILRLLQEGATSVSNLLLKMYKRMSLADDEMMLLIQLLSFQQEGNRFPTLTELEERMSMSSMRLIQSLQKLLKEDWLSIDEFVDPQSGMRHEQYNLTPLYKKLYQTWREQQTDTRASEPLLEPYLETAASLDVEPVAIYSRFEQAFGRPLSPFELESIHMWTEQDGYQEELILTALREAATVGKLHIRYIDRILLEWQKQQITSVEQARLYSLNFRRQSNSARDYRQPL</sequence>
<dbReference type="InterPro" id="IPR006343">
    <property type="entry name" value="DnaB/C_C"/>
</dbReference>
<comment type="caution">
    <text evidence="5">The sequence shown here is derived from an EMBL/GenBank/DDBJ whole genome shotgun (WGS) entry which is preliminary data.</text>
</comment>
<dbReference type="NCBIfam" id="TIGR01446">
    <property type="entry name" value="DnaD_dom"/>
    <property type="match status" value="1"/>
</dbReference>
<dbReference type="EMBL" id="LGIQ01000009">
    <property type="protein sequence ID" value="KNB71031.1"/>
    <property type="molecule type" value="Genomic_DNA"/>
</dbReference>
<evidence type="ECO:0000259" key="3">
    <source>
        <dbReference type="Pfam" id="PF21984"/>
    </source>
</evidence>
<evidence type="ECO:0000313" key="5">
    <source>
        <dbReference type="EMBL" id="KNB71031.1"/>
    </source>
</evidence>
<proteinExistence type="inferred from homology"/>
<dbReference type="Gene3D" id="1.10.10.10">
    <property type="entry name" value="Winged helix-like DNA-binding domain superfamily/Winged helix DNA-binding domain"/>
    <property type="match status" value="1"/>
</dbReference>
<keyword evidence="7" id="KW-1185">Reference proteome</keyword>
<dbReference type="Gene3D" id="1.10.10.630">
    <property type="entry name" value="DnaD domain-like"/>
    <property type="match status" value="1"/>
</dbReference>
<name>A0A0K9YQS8_9BACL</name>
<reference evidence="4 7" key="3">
    <citation type="submission" date="2019-06" db="EMBL/GenBank/DDBJ databases">
        <title>Whole genome shotgun sequence of Brevibacillus reuszeri NBRC 15719.</title>
        <authorList>
            <person name="Hosoyama A."/>
            <person name="Uohara A."/>
            <person name="Ohji S."/>
            <person name="Ichikawa N."/>
        </authorList>
    </citation>
    <scope>NUCLEOTIDE SEQUENCE [LARGE SCALE GENOMIC DNA]</scope>
    <source>
        <strain evidence="4 7">NBRC 15719</strain>
    </source>
</reference>
<dbReference type="InterPro" id="IPR036388">
    <property type="entry name" value="WH-like_DNA-bd_sf"/>
</dbReference>
<dbReference type="Pfam" id="PF21984">
    <property type="entry name" value="DnaD_N"/>
    <property type="match status" value="1"/>
</dbReference>
<dbReference type="PANTHER" id="PTHR37293">
    <property type="entry name" value="PHAGE REPLICATION PROTEIN-RELATED"/>
    <property type="match status" value="1"/>
</dbReference>
<organism evidence="5 6">
    <name type="scientific">Brevibacillus reuszeri</name>
    <dbReference type="NCBI Taxonomy" id="54915"/>
    <lineage>
        <taxon>Bacteria</taxon>
        <taxon>Bacillati</taxon>
        <taxon>Bacillota</taxon>
        <taxon>Bacilli</taxon>
        <taxon>Bacillales</taxon>
        <taxon>Paenibacillaceae</taxon>
        <taxon>Brevibacillus</taxon>
    </lineage>
</organism>
<dbReference type="Proteomes" id="UP000036834">
    <property type="component" value="Unassembled WGS sequence"/>
</dbReference>
<feature type="domain" description="DnaB/C C-terminal" evidence="2">
    <location>
        <begin position="143"/>
        <end position="214"/>
    </location>
</feature>
<dbReference type="Pfam" id="PF07261">
    <property type="entry name" value="DnaB_2"/>
    <property type="match status" value="1"/>
</dbReference>
<dbReference type="EMBL" id="BJON01000002">
    <property type="protein sequence ID" value="GED66721.1"/>
    <property type="molecule type" value="Genomic_DNA"/>
</dbReference>
<evidence type="ECO:0000313" key="7">
    <source>
        <dbReference type="Proteomes" id="UP000319578"/>
    </source>
</evidence>
<dbReference type="SUPFAM" id="SSF158499">
    <property type="entry name" value="DnaD domain-like"/>
    <property type="match status" value="1"/>
</dbReference>
<reference evidence="6" key="1">
    <citation type="submission" date="2015-07" db="EMBL/GenBank/DDBJ databases">
        <title>Genome sequencing project for genomic taxonomy and phylogenomics of Bacillus-like bacteria.</title>
        <authorList>
            <person name="Liu B."/>
            <person name="Wang J."/>
            <person name="Zhu Y."/>
            <person name="Liu G."/>
            <person name="Chen Q."/>
            <person name="Chen Z."/>
            <person name="Lan J."/>
            <person name="Che J."/>
            <person name="Ge C."/>
            <person name="Shi H."/>
            <person name="Pan Z."/>
            <person name="Liu X."/>
        </authorList>
    </citation>
    <scope>NUCLEOTIDE SEQUENCE [LARGE SCALE GENOMIC DNA]</scope>
    <source>
        <strain evidence="6">DSM 9887</strain>
    </source>
</reference>
<dbReference type="PANTHER" id="PTHR37293:SF6">
    <property type="entry name" value="DNA REPLICATION PROTEIN DNAD"/>
    <property type="match status" value="1"/>
</dbReference>
<protein>
    <submittedName>
        <fullName evidence="5">DNA replication protein DnaD</fullName>
    </submittedName>
</protein>
<dbReference type="PATRIC" id="fig|54915.3.peg.3028"/>
<dbReference type="RefSeq" id="WP_049740067.1">
    <property type="nucleotide sequence ID" value="NZ_BJON01000002.1"/>
</dbReference>
<accession>A0A0K9YQS8</accession>
<comment type="similarity">
    <text evidence="1">Belongs to the DnaB/DnaD family.</text>
</comment>
<feature type="domain" description="DnaD N-terminal" evidence="3">
    <location>
        <begin position="16"/>
        <end position="115"/>
    </location>
</feature>
<gene>
    <name evidence="4" type="primary">dnaD</name>
    <name evidence="5" type="ORF">ADS79_19600</name>
    <name evidence="4" type="ORF">BRE01_04230</name>
</gene>
<evidence type="ECO:0000313" key="6">
    <source>
        <dbReference type="Proteomes" id="UP000036834"/>
    </source>
</evidence>
<evidence type="ECO:0000313" key="4">
    <source>
        <dbReference type="EMBL" id="GED66721.1"/>
    </source>
</evidence>
<dbReference type="STRING" id="54915.ADS79_19600"/>
<evidence type="ECO:0000259" key="2">
    <source>
        <dbReference type="Pfam" id="PF07261"/>
    </source>
</evidence>
<reference evidence="5" key="2">
    <citation type="submission" date="2015-07" db="EMBL/GenBank/DDBJ databases">
        <title>MeaNS - Measles Nucleotide Surveillance Program.</title>
        <authorList>
            <person name="Tran T."/>
            <person name="Druce J."/>
        </authorList>
    </citation>
    <scope>NUCLEOTIDE SEQUENCE</scope>
    <source>
        <strain evidence="5">DSM 9887</strain>
    </source>
</reference>
<dbReference type="InterPro" id="IPR034829">
    <property type="entry name" value="DnaD-like_sf"/>
</dbReference>
<dbReference type="InterPro" id="IPR053843">
    <property type="entry name" value="DnaD_N"/>
</dbReference>
<dbReference type="Proteomes" id="UP000319578">
    <property type="component" value="Unassembled WGS sequence"/>
</dbReference>
<evidence type="ECO:0000256" key="1">
    <source>
        <dbReference type="ARBA" id="ARBA00093462"/>
    </source>
</evidence>